<dbReference type="InterPro" id="IPR011042">
    <property type="entry name" value="6-blade_b-propeller_TolB-like"/>
</dbReference>
<dbReference type="Proteomes" id="UP001208570">
    <property type="component" value="Unassembled WGS sequence"/>
</dbReference>
<sequence length="76" mass="9094">MAIHYERNLIFFVDLNGTVLMIPMLNDDDEQQEFESMMTHAIKYHYSDRQPEAMSVDWLNNYLYIAENYQVSVGHF</sequence>
<dbReference type="EMBL" id="JAODUP010000009">
    <property type="protein sequence ID" value="KAK2169515.1"/>
    <property type="molecule type" value="Genomic_DNA"/>
</dbReference>
<dbReference type="AlphaFoldDB" id="A0AAD9KEX9"/>
<keyword evidence="2" id="KW-1185">Reference proteome</keyword>
<reference evidence="1" key="1">
    <citation type="journal article" date="2023" name="Mol. Biol. Evol.">
        <title>Third-Generation Sequencing Reveals the Adaptive Role of the Epigenome in Three Deep-Sea Polychaetes.</title>
        <authorList>
            <person name="Perez M."/>
            <person name="Aroh O."/>
            <person name="Sun Y."/>
            <person name="Lan Y."/>
            <person name="Juniper S.K."/>
            <person name="Young C.R."/>
            <person name="Angers B."/>
            <person name="Qian P.Y."/>
        </authorList>
    </citation>
    <scope>NUCLEOTIDE SEQUENCE</scope>
    <source>
        <strain evidence="1">P08H-3</strain>
    </source>
</reference>
<dbReference type="Gene3D" id="2.120.10.30">
    <property type="entry name" value="TolB, C-terminal domain"/>
    <property type="match status" value="1"/>
</dbReference>
<protein>
    <submittedName>
        <fullName evidence="1">Uncharacterized protein</fullName>
    </submittedName>
</protein>
<gene>
    <name evidence="1" type="ORF">LSH36_9g11035</name>
</gene>
<organism evidence="1 2">
    <name type="scientific">Paralvinella palmiformis</name>
    <dbReference type="NCBI Taxonomy" id="53620"/>
    <lineage>
        <taxon>Eukaryota</taxon>
        <taxon>Metazoa</taxon>
        <taxon>Spiralia</taxon>
        <taxon>Lophotrochozoa</taxon>
        <taxon>Annelida</taxon>
        <taxon>Polychaeta</taxon>
        <taxon>Sedentaria</taxon>
        <taxon>Canalipalpata</taxon>
        <taxon>Terebellida</taxon>
        <taxon>Terebelliformia</taxon>
        <taxon>Alvinellidae</taxon>
        <taxon>Paralvinella</taxon>
    </lineage>
</organism>
<accession>A0AAD9KEX9</accession>
<evidence type="ECO:0000313" key="1">
    <source>
        <dbReference type="EMBL" id="KAK2169515.1"/>
    </source>
</evidence>
<name>A0AAD9KEX9_9ANNE</name>
<comment type="caution">
    <text evidence="1">The sequence shown here is derived from an EMBL/GenBank/DDBJ whole genome shotgun (WGS) entry which is preliminary data.</text>
</comment>
<evidence type="ECO:0000313" key="2">
    <source>
        <dbReference type="Proteomes" id="UP001208570"/>
    </source>
</evidence>
<proteinExistence type="predicted"/>